<dbReference type="GO" id="GO:0000908">
    <property type="term" value="F:taurine dioxygenase activity"/>
    <property type="evidence" value="ECO:0007669"/>
    <property type="project" value="TreeGrafter"/>
</dbReference>
<dbReference type="AlphaFoldDB" id="A0A0M8QE93"/>
<gene>
    <name evidence="7" type="ORF">ADK41_32045</name>
</gene>
<evidence type="ECO:0000256" key="2">
    <source>
        <dbReference type="ARBA" id="ARBA00022723"/>
    </source>
</evidence>
<comment type="caution">
    <text evidence="7">The sequence shown here is derived from an EMBL/GenBank/DDBJ whole genome shotgun (WGS) entry which is preliminary data.</text>
</comment>
<keyword evidence="5" id="KW-0408">Iron</keyword>
<feature type="domain" description="TauD/TfdA-like" evidence="6">
    <location>
        <begin position="25"/>
        <end position="283"/>
    </location>
</feature>
<dbReference type="InterPro" id="IPR051323">
    <property type="entry name" value="AtsK-like"/>
</dbReference>
<dbReference type="Pfam" id="PF02668">
    <property type="entry name" value="TauD"/>
    <property type="match status" value="1"/>
</dbReference>
<evidence type="ECO:0000256" key="3">
    <source>
        <dbReference type="ARBA" id="ARBA00022964"/>
    </source>
</evidence>
<keyword evidence="8" id="KW-1185">Reference proteome</keyword>
<evidence type="ECO:0000256" key="1">
    <source>
        <dbReference type="ARBA" id="ARBA00005896"/>
    </source>
</evidence>
<keyword evidence="2" id="KW-0479">Metal-binding</keyword>
<dbReference type="GO" id="GO:0006790">
    <property type="term" value="P:sulfur compound metabolic process"/>
    <property type="evidence" value="ECO:0007669"/>
    <property type="project" value="TreeGrafter"/>
</dbReference>
<dbReference type="RefSeq" id="WP_030823626.1">
    <property type="nucleotide sequence ID" value="NZ_LGCN01000240.1"/>
</dbReference>
<proteinExistence type="inferred from homology"/>
<dbReference type="GO" id="GO:0046872">
    <property type="term" value="F:metal ion binding"/>
    <property type="evidence" value="ECO:0007669"/>
    <property type="project" value="UniProtKB-KW"/>
</dbReference>
<evidence type="ECO:0000313" key="8">
    <source>
        <dbReference type="Proteomes" id="UP000037773"/>
    </source>
</evidence>
<dbReference type="EMBL" id="LGCN01000240">
    <property type="protein sequence ID" value="KOT30515.1"/>
    <property type="molecule type" value="Genomic_DNA"/>
</dbReference>
<evidence type="ECO:0000313" key="7">
    <source>
        <dbReference type="EMBL" id="KOT30515.1"/>
    </source>
</evidence>
<evidence type="ECO:0000256" key="5">
    <source>
        <dbReference type="ARBA" id="ARBA00023004"/>
    </source>
</evidence>
<evidence type="ECO:0000256" key="4">
    <source>
        <dbReference type="ARBA" id="ARBA00023002"/>
    </source>
</evidence>
<organism evidence="7 8">
    <name type="scientific">Streptomyces caelestis</name>
    <dbReference type="NCBI Taxonomy" id="36816"/>
    <lineage>
        <taxon>Bacteria</taxon>
        <taxon>Bacillati</taxon>
        <taxon>Actinomycetota</taxon>
        <taxon>Actinomycetes</taxon>
        <taxon>Kitasatosporales</taxon>
        <taxon>Streptomycetaceae</taxon>
        <taxon>Streptomyces</taxon>
    </lineage>
</organism>
<keyword evidence="3 7" id="KW-0223">Dioxygenase</keyword>
<evidence type="ECO:0000259" key="6">
    <source>
        <dbReference type="Pfam" id="PF02668"/>
    </source>
</evidence>
<dbReference type="PATRIC" id="fig|36816.3.peg.6944"/>
<dbReference type="InterPro" id="IPR042098">
    <property type="entry name" value="TauD-like_sf"/>
</dbReference>
<sequence length="292" mass="32402">MEEYALQAVERLTTRPAEPYDTLSVDPITPLLGAEVSGLDLARKLTPQQEKEVKQAFLNHHVLVFRDQDITAEQHKRFAGLFGPLHPVALAAEDSDPYVLEIKATGESRMVAGNGWHADGTADAEPSLGSTLHITTVPAGGSGGDTMFANMHLAYELLSPAMRTFLDGLTAIHDGALPWTAAGRTPPPEYDVPRNEHPVVTRHPDTGRKLLFVNAPYTSHIAQLSRAESDALLQLLYAHIARTPLLHCRVRWQPRTLVLWDNRCVQHHAVWDYFPHTRYGRRVAVEGTRPQA</sequence>
<dbReference type="PANTHER" id="PTHR30468">
    <property type="entry name" value="ALPHA-KETOGLUTARATE-DEPENDENT SULFONATE DIOXYGENASE"/>
    <property type="match status" value="1"/>
</dbReference>
<dbReference type="Proteomes" id="UP000037773">
    <property type="component" value="Unassembled WGS sequence"/>
</dbReference>
<dbReference type="GO" id="GO:0005737">
    <property type="term" value="C:cytoplasm"/>
    <property type="evidence" value="ECO:0007669"/>
    <property type="project" value="TreeGrafter"/>
</dbReference>
<keyword evidence="4" id="KW-0560">Oxidoreductase</keyword>
<accession>A0A0M8QE93</accession>
<protein>
    <submittedName>
        <fullName evidence="7">Taurine dioxygenase</fullName>
    </submittedName>
</protein>
<reference evidence="7 8" key="1">
    <citation type="submission" date="2015-07" db="EMBL/GenBank/DDBJ databases">
        <authorList>
            <person name="Noorani M."/>
        </authorList>
    </citation>
    <scope>NUCLEOTIDE SEQUENCE [LARGE SCALE GENOMIC DNA]</scope>
    <source>
        <strain evidence="7 8">NRRL B-24567</strain>
    </source>
</reference>
<dbReference type="SUPFAM" id="SSF51197">
    <property type="entry name" value="Clavaminate synthase-like"/>
    <property type="match status" value="1"/>
</dbReference>
<comment type="similarity">
    <text evidence="1">Belongs to the TfdA dioxygenase family.</text>
</comment>
<dbReference type="Gene3D" id="3.60.130.10">
    <property type="entry name" value="Clavaminate synthase-like"/>
    <property type="match status" value="1"/>
</dbReference>
<dbReference type="InterPro" id="IPR003819">
    <property type="entry name" value="TauD/TfdA-like"/>
</dbReference>
<name>A0A0M8QE93_9ACTN</name>
<dbReference type="OrthoDB" id="581608at2"/>
<dbReference type="PANTHER" id="PTHR30468:SF1">
    <property type="entry name" value="ALPHA-KETOGLUTARATE-DEPENDENT SULFONATE DIOXYGENASE"/>
    <property type="match status" value="1"/>
</dbReference>